<gene>
    <name evidence="1" type="ORF">SAMN06893097_106166</name>
</gene>
<dbReference type="Proteomes" id="UP000219514">
    <property type="component" value="Unassembled WGS sequence"/>
</dbReference>
<organism evidence="1 2">
    <name type="scientific">Geodermatophilus sabuli</name>
    <dbReference type="NCBI Taxonomy" id="1564158"/>
    <lineage>
        <taxon>Bacteria</taxon>
        <taxon>Bacillati</taxon>
        <taxon>Actinomycetota</taxon>
        <taxon>Actinomycetes</taxon>
        <taxon>Geodermatophilales</taxon>
        <taxon>Geodermatophilaceae</taxon>
        <taxon>Geodermatophilus</taxon>
    </lineage>
</organism>
<accession>A0A285EGN2</accession>
<evidence type="ECO:0008006" key="3">
    <source>
        <dbReference type="Google" id="ProtNLM"/>
    </source>
</evidence>
<protein>
    <recommendedName>
        <fullName evidence="3">Response regulatory domain-containing protein</fullName>
    </recommendedName>
</protein>
<dbReference type="EMBL" id="OBDO01000006">
    <property type="protein sequence ID" value="SNX97216.1"/>
    <property type="molecule type" value="Genomic_DNA"/>
</dbReference>
<evidence type="ECO:0000313" key="1">
    <source>
        <dbReference type="EMBL" id="SNX97216.1"/>
    </source>
</evidence>
<proteinExistence type="predicted"/>
<name>A0A285EGN2_9ACTN</name>
<sequence length="49" mass="5304">MVTGEVHAARPEVSAVGAQALVPKDVRPEAMLRCLREVACGFRCCPYCL</sequence>
<evidence type="ECO:0000313" key="2">
    <source>
        <dbReference type="Proteomes" id="UP000219514"/>
    </source>
</evidence>
<keyword evidence="2" id="KW-1185">Reference proteome</keyword>
<reference evidence="1 2" key="1">
    <citation type="submission" date="2017-09" db="EMBL/GenBank/DDBJ databases">
        <authorList>
            <person name="Ehlers B."/>
            <person name="Leendertz F.H."/>
        </authorList>
    </citation>
    <scope>NUCLEOTIDE SEQUENCE [LARGE SCALE GENOMIC DNA]</scope>
    <source>
        <strain evidence="1 2">DSM 46844</strain>
    </source>
</reference>
<dbReference type="AlphaFoldDB" id="A0A285EGN2"/>